<dbReference type="InterPro" id="IPR006035">
    <property type="entry name" value="Ureohydrolase"/>
</dbReference>
<keyword evidence="6" id="KW-1185">Reference proteome</keyword>
<dbReference type="Gene3D" id="3.40.800.10">
    <property type="entry name" value="Ureohydrolase domain"/>
    <property type="match status" value="1"/>
</dbReference>
<dbReference type="InterPro" id="IPR023696">
    <property type="entry name" value="Ureohydrolase_dom_sf"/>
</dbReference>
<dbReference type="RefSeq" id="WP_177244140.1">
    <property type="nucleotide sequence ID" value="NZ_JAUOQO010000004.1"/>
</dbReference>
<dbReference type="GO" id="GO:0030145">
    <property type="term" value="F:manganese ion binding"/>
    <property type="evidence" value="ECO:0007669"/>
    <property type="project" value="TreeGrafter"/>
</dbReference>
<dbReference type="GO" id="GO:0004053">
    <property type="term" value="F:arginase activity"/>
    <property type="evidence" value="ECO:0007669"/>
    <property type="project" value="TreeGrafter"/>
</dbReference>
<keyword evidence="1" id="KW-0479">Metal-binding</keyword>
<reference evidence="5" key="1">
    <citation type="submission" date="2023-07" db="EMBL/GenBank/DDBJ databases">
        <title>Genome content predicts the carbon catabolic preferences of heterotrophic bacteria.</title>
        <authorList>
            <person name="Gralka M."/>
        </authorList>
    </citation>
    <scope>NUCLEOTIDE SEQUENCE</scope>
    <source>
        <strain evidence="5">E2R20</strain>
    </source>
</reference>
<keyword evidence="2" id="KW-0378">Hydrolase</keyword>
<dbReference type="CDD" id="cd09999">
    <property type="entry name" value="Arginase-like_1"/>
    <property type="match status" value="1"/>
</dbReference>
<comment type="caution">
    <text evidence="5">The sequence shown here is derived from an EMBL/GenBank/DDBJ whole genome shotgun (WGS) entry which is preliminary data.</text>
</comment>
<dbReference type="Pfam" id="PF00491">
    <property type="entry name" value="Arginase"/>
    <property type="match status" value="1"/>
</dbReference>
<dbReference type="SUPFAM" id="SSF52768">
    <property type="entry name" value="Arginase/deacetylase"/>
    <property type="match status" value="1"/>
</dbReference>
<evidence type="ECO:0000256" key="4">
    <source>
        <dbReference type="PROSITE-ProRule" id="PRU00742"/>
    </source>
</evidence>
<evidence type="ECO:0000313" key="5">
    <source>
        <dbReference type="EMBL" id="MDO6573590.1"/>
    </source>
</evidence>
<organism evidence="5 6">
    <name type="scientific">Staphylococcus pasteuri_A</name>
    <dbReference type="NCBI Taxonomy" id="3062664"/>
    <lineage>
        <taxon>Bacteria</taxon>
        <taxon>Bacillati</taxon>
        <taxon>Bacillota</taxon>
        <taxon>Bacilli</taxon>
        <taxon>Bacillales</taxon>
        <taxon>Staphylococcaceae</taxon>
        <taxon>Staphylococcus</taxon>
    </lineage>
</organism>
<evidence type="ECO:0000313" key="6">
    <source>
        <dbReference type="Proteomes" id="UP001170310"/>
    </source>
</evidence>
<accession>A0AAW7YPT3</accession>
<dbReference type="PANTHER" id="PTHR43782:SF3">
    <property type="entry name" value="ARGINASE"/>
    <property type="match status" value="1"/>
</dbReference>
<proteinExistence type="inferred from homology"/>
<dbReference type="PROSITE" id="PS51409">
    <property type="entry name" value="ARGINASE_2"/>
    <property type="match status" value="1"/>
</dbReference>
<sequence>MNKTIRLIAPDWQAGGRDAYYFGAQLLSWLLPNDNHQDEFKVNVAEPNEAELQLENGVYGQSQIKNQIIQAQDIKREQPDKIITLGGNCIVSQAPFDYLHQKYGQDLGVVWIDTHPDISYPKDFTNEHAMIVANLLGEGDKHISELMNAPFKTSQFLYVGLQELLDFEKDNLKQLDFEYKVQGSDSFNYEEIQQWIDDNNFKKIAVHFDIDVLNPKEFRATYFAEPNVDEFPAAAGQMSLARLNEILNGISENNEIVGLTVAEYMPWDEMNLRNTLKDLDILK</sequence>
<dbReference type="EMBL" id="JAUOQO010000004">
    <property type="protein sequence ID" value="MDO6573590.1"/>
    <property type="molecule type" value="Genomic_DNA"/>
</dbReference>
<evidence type="ECO:0000256" key="3">
    <source>
        <dbReference type="ARBA" id="ARBA00023211"/>
    </source>
</evidence>
<dbReference type="GO" id="GO:0005829">
    <property type="term" value="C:cytosol"/>
    <property type="evidence" value="ECO:0007669"/>
    <property type="project" value="TreeGrafter"/>
</dbReference>
<evidence type="ECO:0000256" key="2">
    <source>
        <dbReference type="ARBA" id="ARBA00022801"/>
    </source>
</evidence>
<comment type="similarity">
    <text evidence="4">Belongs to the arginase family.</text>
</comment>
<name>A0AAW7YPT3_9STAP</name>
<dbReference type="AlphaFoldDB" id="A0AAW7YPT3"/>
<keyword evidence="3" id="KW-0464">Manganese</keyword>
<evidence type="ECO:0000256" key="1">
    <source>
        <dbReference type="ARBA" id="ARBA00022723"/>
    </source>
</evidence>
<dbReference type="Proteomes" id="UP001170310">
    <property type="component" value="Unassembled WGS sequence"/>
</dbReference>
<gene>
    <name evidence="5" type="ORF">Q4528_05390</name>
</gene>
<dbReference type="PANTHER" id="PTHR43782">
    <property type="entry name" value="ARGINASE"/>
    <property type="match status" value="1"/>
</dbReference>
<protein>
    <submittedName>
        <fullName evidence="5">Arginase family protein</fullName>
    </submittedName>
</protein>